<comment type="caution">
    <text evidence="1">The sequence shown here is derived from an EMBL/GenBank/DDBJ whole genome shotgun (WGS) entry which is preliminary data.</text>
</comment>
<reference evidence="1 2" key="1">
    <citation type="submission" date="2021-06" db="EMBL/GenBank/DDBJ databases">
        <title>Caerostris extrusa draft genome.</title>
        <authorList>
            <person name="Kono N."/>
            <person name="Arakawa K."/>
        </authorList>
    </citation>
    <scope>NUCLEOTIDE SEQUENCE [LARGE SCALE GENOMIC DNA]</scope>
</reference>
<sequence length="97" mass="11292">MPFALSYFKKATFSRKKINPYKIKEFHGLSCFGTETCLHISGKHLKRFVLDKIWKKETANKNSNLDALFESMEDGSFRETLIPCATCYKKDADFAKW</sequence>
<dbReference type="AlphaFoldDB" id="A0AAV4P7P3"/>
<dbReference type="Proteomes" id="UP001054945">
    <property type="component" value="Unassembled WGS sequence"/>
</dbReference>
<protein>
    <recommendedName>
        <fullName evidence="3">4Fe4S-binding SPASM domain-containing protein</fullName>
    </recommendedName>
</protein>
<keyword evidence="2" id="KW-1185">Reference proteome</keyword>
<dbReference type="EMBL" id="BPLR01004244">
    <property type="protein sequence ID" value="GIX93407.1"/>
    <property type="molecule type" value="Genomic_DNA"/>
</dbReference>
<gene>
    <name evidence="1" type="ORF">CEXT_776441</name>
</gene>
<evidence type="ECO:0000313" key="2">
    <source>
        <dbReference type="Proteomes" id="UP001054945"/>
    </source>
</evidence>
<name>A0AAV4P7P3_CAEEX</name>
<evidence type="ECO:0008006" key="3">
    <source>
        <dbReference type="Google" id="ProtNLM"/>
    </source>
</evidence>
<organism evidence="1 2">
    <name type="scientific">Caerostris extrusa</name>
    <name type="common">Bark spider</name>
    <name type="synonym">Caerostris bankana</name>
    <dbReference type="NCBI Taxonomy" id="172846"/>
    <lineage>
        <taxon>Eukaryota</taxon>
        <taxon>Metazoa</taxon>
        <taxon>Ecdysozoa</taxon>
        <taxon>Arthropoda</taxon>
        <taxon>Chelicerata</taxon>
        <taxon>Arachnida</taxon>
        <taxon>Araneae</taxon>
        <taxon>Araneomorphae</taxon>
        <taxon>Entelegynae</taxon>
        <taxon>Araneoidea</taxon>
        <taxon>Araneidae</taxon>
        <taxon>Caerostris</taxon>
    </lineage>
</organism>
<evidence type="ECO:0000313" key="1">
    <source>
        <dbReference type="EMBL" id="GIX93407.1"/>
    </source>
</evidence>
<accession>A0AAV4P7P3</accession>
<proteinExistence type="predicted"/>